<protein>
    <recommendedName>
        <fullName evidence="1">glutathione transferase</fullName>
        <ecNumber evidence="1">2.5.1.18</ecNumber>
    </recommendedName>
</protein>
<dbReference type="Pfam" id="PF02798">
    <property type="entry name" value="GST_N"/>
    <property type="match status" value="1"/>
</dbReference>
<dbReference type="PROSITE" id="PS50404">
    <property type="entry name" value="GST_NTER"/>
    <property type="match status" value="1"/>
</dbReference>
<dbReference type="SUPFAM" id="SSF52833">
    <property type="entry name" value="Thioredoxin-like"/>
    <property type="match status" value="1"/>
</dbReference>
<dbReference type="CDD" id="cd00299">
    <property type="entry name" value="GST_C_family"/>
    <property type="match status" value="1"/>
</dbReference>
<evidence type="ECO:0000256" key="2">
    <source>
        <dbReference type="ARBA" id="ARBA00022679"/>
    </source>
</evidence>
<organism evidence="5 6">
    <name type="scientific">Azotobacter bryophylli</name>
    <dbReference type="NCBI Taxonomy" id="1986537"/>
    <lineage>
        <taxon>Bacteria</taxon>
        <taxon>Pseudomonadati</taxon>
        <taxon>Pseudomonadota</taxon>
        <taxon>Gammaproteobacteria</taxon>
        <taxon>Pseudomonadales</taxon>
        <taxon>Pseudomonadaceae</taxon>
        <taxon>Azotobacter</taxon>
    </lineage>
</organism>
<dbReference type="InterPro" id="IPR040079">
    <property type="entry name" value="Glutathione_S-Trfase"/>
</dbReference>
<dbReference type="PROSITE" id="PS50405">
    <property type="entry name" value="GST_CTER"/>
    <property type="match status" value="1"/>
</dbReference>
<dbReference type="Proteomes" id="UP001595457">
    <property type="component" value="Unassembled WGS sequence"/>
</dbReference>
<dbReference type="RefSeq" id="WP_377812715.1">
    <property type="nucleotide sequence ID" value="NZ_JBHRSJ010000004.1"/>
</dbReference>
<sequence length="223" mass="24662">MALHIYGPAFSTLVRSVRLYCLEKGLAVGSGMSVDGRPVPLHSAEHFALHPFGQMPVLLHDGNRVFETLAICRYLDRIFPDSSLEPTDAATQALVDQWASALITTVDTRLIRRYLLRVAGPRVIEPLNGQALVEAEMVVDQTLTVLERELGEKGFFCGARFSLADALLVPMLDYLTRVPNSEWLAGHPTLAAYLQRLRQRPSGREVLVAPDFAELQRAAQTSP</sequence>
<comment type="caution">
    <text evidence="5">The sequence shown here is derived from an EMBL/GenBank/DDBJ whole genome shotgun (WGS) entry which is preliminary data.</text>
</comment>
<evidence type="ECO:0000259" key="4">
    <source>
        <dbReference type="PROSITE" id="PS50405"/>
    </source>
</evidence>
<dbReference type="EC" id="2.5.1.18" evidence="1"/>
<dbReference type="SFLD" id="SFLDS00019">
    <property type="entry name" value="Glutathione_Transferase_(cytos"/>
    <property type="match status" value="1"/>
</dbReference>
<evidence type="ECO:0000256" key="1">
    <source>
        <dbReference type="ARBA" id="ARBA00012452"/>
    </source>
</evidence>
<dbReference type="InterPro" id="IPR036249">
    <property type="entry name" value="Thioredoxin-like_sf"/>
</dbReference>
<dbReference type="EMBL" id="JBHRSJ010000004">
    <property type="protein sequence ID" value="MFC2971131.1"/>
    <property type="molecule type" value="Genomic_DNA"/>
</dbReference>
<name>A0ABV7ANT9_9GAMM</name>
<keyword evidence="6" id="KW-1185">Reference proteome</keyword>
<dbReference type="InterPro" id="IPR036282">
    <property type="entry name" value="Glutathione-S-Trfase_C_sf"/>
</dbReference>
<feature type="domain" description="GST C-terminal" evidence="4">
    <location>
        <begin position="88"/>
        <end position="221"/>
    </location>
</feature>
<dbReference type="InterPro" id="IPR010987">
    <property type="entry name" value="Glutathione-S-Trfase_C-like"/>
</dbReference>
<evidence type="ECO:0000313" key="6">
    <source>
        <dbReference type="Proteomes" id="UP001595457"/>
    </source>
</evidence>
<dbReference type="PANTHER" id="PTHR43900:SF3">
    <property type="entry name" value="GLUTATHIONE S-TRANSFERASE RHO"/>
    <property type="match status" value="1"/>
</dbReference>
<dbReference type="PANTHER" id="PTHR43900">
    <property type="entry name" value="GLUTATHIONE S-TRANSFERASE RHO"/>
    <property type="match status" value="1"/>
</dbReference>
<accession>A0ABV7ANT9</accession>
<dbReference type="InterPro" id="IPR004045">
    <property type="entry name" value="Glutathione_S-Trfase_N"/>
</dbReference>
<gene>
    <name evidence="5" type="ORF">ACFOJE_02720</name>
</gene>
<reference evidence="6" key="1">
    <citation type="journal article" date="2019" name="Int. J. Syst. Evol. Microbiol.">
        <title>The Global Catalogue of Microorganisms (GCM) 10K type strain sequencing project: providing services to taxonomists for standard genome sequencing and annotation.</title>
        <authorList>
            <consortium name="The Broad Institute Genomics Platform"/>
            <consortium name="The Broad Institute Genome Sequencing Center for Infectious Disease"/>
            <person name="Wu L."/>
            <person name="Ma J."/>
        </authorList>
    </citation>
    <scope>NUCLEOTIDE SEQUENCE [LARGE SCALE GENOMIC DNA]</scope>
    <source>
        <strain evidence="6">KCTC 62195</strain>
    </source>
</reference>
<dbReference type="SFLD" id="SFLDG00358">
    <property type="entry name" value="Main_(cytGST)"/>
    <property type="match status" value="1"/>
</dbReference>
<dbReference type="Gene3D" id="3.40.30.10">
    <property type="entry name" value="Glutaredoxin"/>
    <property type="match status" value="1"/>
</dbReference>
<keyword evidence="2" id="KW-0808">Transferase</keyword>
<evidence type="ECO:0000313" key="5">
    <source>
        <dbReference type="EMBL" id="MFC2971131.1"/>
    </source>
</evidence>
<dbReference type="Gene3D" id="1.20.1050.10">
    <property type="match status" value="1"/>
</dbReference>
<dbReference type="SUPFAM" id="SSF47616">
    <property type="entry name" value="GST C-terminal domain-like"/>
    <property type="match status" value="1"/>
</dbReference>
<evidence type="ECO:0000259" key="3">
    <source>
        <dbReference type="PROSITE" id="PS50404"/>
    </source>
</evidence>
<proteinExistence type="predicted"/>
<feature type="domain" description="GST N-terminal" evidence="3">
    <location>
        <begin position="1"/>
        <end position="83"/>
    </location>
</feature>
<dbReference type="Pfam" id="PF13410">
    <property type="entry name" value="GST_C_2"/>
    <property type="match status" value="1"/>
</dbReference>